<keyword evidence="2" id="KW-1185">Reference proteome</keyword>
<dbReference type="EMBL" id="JARBHB010000009">
    <property type="protein sequence ID" value="KAJ8874845.1"/>
    <property type="molecule type" value="Genomic_DNA"/>
</dbReference>
<organism evidence="1 2">
    <name type="scientific">Dryococelus australis</name>
    <dbReference type="NCBI Taxonomy" id="614101"/>
    <lineage>
        <taxon>Eukaryota</taxon>
        <taxon>Metazoa</taxon>
        <taxon>Ecdysozoa</taxon>
        <taxon>Arthropoda</taxon>
        <taxon>Hexapoda</taxon>
        <taxon>Insecta</taxon>
        <taxon>Pterygota</taxon>
        <taxon>Neoptera</taxon>
        <taxon>Polyneoptera</taxon>
        <taxon>Phasmatodea</taxon>
        <taxon>Verophasmatodea</taxon>
        <taxon>Anareolatae</taxon>
        <taxon>Phasmatidae</taxon>
        <taxon>Eurycanthinae</taxon>
        <taxon>Dryococelus</taxon>
    </lineage>
</organism>
<dbReference type="Proteomes" id="UP001159363">
    <property type="component" value="Chromosome 8"/>
</dbReference>
<gene>
    <name evidence="1" type="ORF">PR048_022734</name>
</gene>
<evidence type="ECO:0000313" key="2">
    <source>
        <dbReference type="Proteomes" id="UP001159363"/>
    </source>
</evidence>
<protein>
    <submittedName>
        <fullName evidence="1">Uncharacterized protein</fullName>
    </submittedName>
</protein>
<comment type="caution">
    <text evidence="1">The sequence shown here is derived from an EMBL/GenBank/DDBJ whole genome shotgun (WGS) entry which is preliminary data.</text>
</comment>
<evidence type="ECO:0000313" key="1">
    <source>
        <dbReference type="EMBL" id="KAJ8874845.1"/>
    </source>
</evidence>
<proteinExistence type="predicted"/>
<name>A0ABQ9GS75_9NEOP</name>
<reference evidence="1 2" key="1">
    <citation type="submission" date="2023-02" db="EMBL/GenBank/DDBJ databases">
        <title>LHISI_Scaffold_Assembly.</title>
        <authorList>
            <person name="Stuart O.P."/>
            <person name="Cleave R."/>
            <person name="Magrath M.J.L."/>
            <person name="Mikheyev A.S."/>
        </authorList>
    </citation>
    <scope>NUCLEOTIDE SEQUENCE [LARGE SCALE GENOMIC DNA]</scope>
    <source>
        <strain evidence="1">Daus_M_001</strain>
        <tissue evidence="1">Leg muscle</tissue>
    </source>
</reference>
<sequence length="91" mass="10179">MLNCNFIFSITNGDINIYNVGTSDNTAKTLGEFADAMLEAGEVLPVYPCIWYPFIIYVSSHVQFMVLAFLLHVLPGCLLDLPLRLINKPPM</sequence>
<accession>A0ABQ9GS75</accession>